<evidence type="ECO:0000313" key="1">
    <source>
        <dbReference type="Proteomes" id="UP000887564"/>
    </source>
</evidence>
<protein>
    <submittedName>
        <fullName evidence="2">Uncharacterized protein</fullName>
    </submittedName>
</protein>
<proteinExistence type="predicted"/>
<name>A0A914RR47_PAREQ</name>
<dbReference type="AlphaFoldDB" id="A0A914RR47"/>
<sequence>MDALELGRFQPIASDSFAVRVKEEGPSSTIASLFKPISQFDQIWLADFTPHVPSGVVGLMVSPLVSRFISEAFIVMGRKVVFETIVSVLLFCDMVFDCTDLVSSYGKWSLFSAKTFFKRIACIKTVGIRVYVFHLENVEAAVLYQLRDRQRHRLRNLHNTDIDRRRSQLCGSRTHDTPHTSLVLVQAPSYISNLGQV</sequence>
<accession>A0A914RR47</accession>
<evidence type="ECO:0000313" key="2">
    <source>
        <dbReference type="WBParaSite" id="PEQ_0000440901-mRNA-1"/>
    </source>
</evidence>
<organism evidence="1 2">
    <name type="scientific">Parascaris equorum</name>
    <name type="common">Equine roundworm</name>
    <dbReference type="NCBI Taxonomy" id="6256"/>
    <lineage>
        <taxon>Eukaryota</taxon>
        <taxon>Metazoa</taxon>
        <taxon>Ecdysozoa</taxon>
        <taxon>Nematoda</taxon>
        <taxon>Chromadorea</taxon>
        <taxon>Rhabditida</taxon>
        <taxon>Spirurina</taxon>
        <taxon>Ascaridomorpha</taxon>
        <taxon>Ascaridoidea</taxon>
        <taxon>Ascarididae</taxon>
        <taxon>Parascaris</taxon>
    </lineage>
</organism>
<dbReference type="Proteomes" id="UP000887564">
    <property type="component" value="Unplaced"/>
</dbReference>
<keyword evidence="1" id="KW-1185">Reference proteome</keyword>
<reference evidence="2" key="1">
    <citation type="submission" date="2022-11" db="UniProtKB">
        <authorList>
            <consortium name="WormBaseParasite"/>
        </authorList>
    </citation>
    <scope>IDENTIFICATION</scope>
</reference>
<dbReference type="WBParaSite" id="PEQ_0000440901-mRNA-1">
    <property type="protein sequence ID" value="PEQ_0000440901-mRNA-1"/>
    <property type="gene ID" value="PEQ_0000440901"/>
</dbReference>